<feature type="domain" description="Nucleoside transporter/FeoB GTPase Gate" evidence="2">
    <location>
        <begin position="14"/>
        <end position="98"/>
    </location>
</feature>
<evidence type="ECO:0000259" key="2">
    <source>
        <dbReference type="Pfam" id="PF07670"/>
    </source>
</evidence>
<feature type="transmembrane region" description="Helical" evidence="1">
    <location>
        <begin position="89"/>
        <end position="108"/>
    </location>
</feature>
<dbReference type="Pfam" id="PF07670">
    <property type="entry name" value="Gate"/>
    <property type="match status" value="1"/>
</dbReference>
<evidence type="ECO:0000313" key="3">
    <source>
        <dbReference type="EMBL" id="BBG30115.1"/>
    </source>
</evidence>
<dbReference type="InterPro" id="IPR011642">
    <property type="entry name" value="Gate_dom"/>
</dbReference>
<keyword evidence="1" id="KW-1133">Transmembrane helix</keyword>
<dbReference type="AlphaFoldDB" id="A0A348HER3"/>
<feature type="transmembrane region" description="Helical" evidence="1">
    <location>
        <begin position="288"/>
        <end position="308"/>
    </location>
</feature>
<keyword evidence="3" id="KW-0830">Ubiquinone</keyword>
<gene>
    <name evidence="3" type="ORF">ZBT109_1355</name>
</gene>
<dbReference type="Proteomes" id="UP000267342">
    <property type="component" value="Chromosome"/>
</dbReference>
<feature type="transmembrane region" description="Helical" evidence="1">
    <location>
        <begin position="50"/>
        <end position="77"/>
    </location>
</feature>
<dbReference type="EMBL" id="AP018933">
    <property type="protein sequence ID" value="BBG30115.1"/>
    <property type="molecule type" value="Genomic_DNA"/>
</dbReference>
<feature type="transmembrane region" description="Helical" evidence="1">
    <location>
        <begin position="114"/>
        <end position="136"/>
    </location>
</feature>
<feature type="transmembrane region" description="Helical" evidence="1">
    <location>
        <begin position="223"/>
        <end position="241"/>
    </location>
</feature>
<sequence length="309" mass="33078">MMSAGKASVDIALYTLIPIMVVMLVVMSYLEEKGVIGWIITKITPVLAPFGITGMAAFAAIQMSFISFAAPLATLTLMEKKGTSDRSMAATLAMLMAMGQGNVFLALVPFGLNWGVAMIASFIGGVVASSFTWYLCGRHLSTQRIHDQDAEKLSLPYDNVRPKSVITVISDAGRDAIRMSFAAIPMLTISLVIVGLLQAAGLVSLIEWAASPLLRRLSLPDSYILPAFTKCLAGGTAYFSVISEMVHNGRISVAQLNASAGLLIQTFDLAGMGIFLAISHRFARLMRYALPGIAMGIAVRSIIHFCMFG</sequence>
<reference evidence="3 4" key="1">
    <citation type="submission" date="2018-09" db="EMBL/GenBank/DDBJ databases">
        <title>Zymobacter palmae IAM14233 (=T109) whole genome analysis.</title>
        <authorList>
            <person name="Yanase H."/>
        </authorList>
    </citation>
    <scope>NUCLEOTIDE SEQUENCE [LARGE SCALE GENOMIC DNA]</scope>
    <source>
        <strain evidence="3 4">IAM14233</strain>
    </source>
</reference>
<evidence type="ECO:0000313" key="4">
    <source>
        <dbReference type="Proteomes" id="UP000267342"/>
    </source>
</evidence>
<dbReference type="KEGG" id="zpl:ZBT109_1355"/>
<organism evidence="3 4">
    <name type="scientific">Zymobacter palmae</name>
    <dbReference type="NCBI Taxonomy" id="33074"/>
    <lineage>
        <taxon>Bacteria</taxon>
        <taxon>Pseudomonadati</taxon>
        <taxon>Pseudomonadota</taxon>
        <taxon>Gammaproteobacteria</taxon>
        <taxon>Oceanospirillales</taxon>
        <taxon>Halomonadaceae</taxon>
        <taxon>Zymobacter group</taxon>
        <taxon>Zymobacter</taxon>
    </lineage>
</organism>
<keyword evidence="1" id="KW-0812">Transmembrane</keyword>
<keyword evidence="1" id="KW-0472">Membrane</keyword>
<evidence type="ECO:0000256" key="1">
    <source>
        <dbReference type="SAM" id="Phobius"/>
    </source>
</evidence>
<feature type="transmembrane region" description="Helical" evidence="1">
    <location>
        <begin position="12"/>
        <end position="30"/>
    </location>
</feature>
<name>A0A348HER3_9GAMM</name>
<keyword evidence="4" id="KW-1185">Reference proteome</keyword>
<accession>A0A348HER3</accession>
<feature type="transmembrane region" description="Helical" evidence="1">
    <location>
        <begin position="181"/>
        <end position="203"/>
    </location>
</feature>
<feature type="transmembrane region" description="Helical" evidence="1">
    <location>
        <begin position="262"/>
        <end position="282"/>
    </location>
</feature>
<protein>
    <submittedName>
        <fullName evidence="3">NADH:ubiquinone oxidoreductase subunit 5</fullName>
    </submittedName>
</protein>
<proteinExistence type="predicted"/>